<evidence type="ECO:0000256" key="2">
    <source>
        <dbReference type="SAM" id="Phobius"/>
    </source>
</evidence>
<keyword evidence="2" id="KW-0812">Transmembrane</keyword>
<reference evidence="3 4" key="1">
    <citation type="submission" date="2020-02" db="EMBL/GenBank/DDBJ databases">
        <title>Whole-genome analyses of novel actinobacteria.</title>
        <authorList>
            <person name="Sahin N."/>
            <person name="Tokatli A."/>
        </authorList>
    </citation>
    <scope>NUCLEOTIDE SEQUENCE [LARGE SCALE GENOMIC DNA]</scope>
    <source>
        <strain evidence="3 4">YC504</strain>
    </source>
</reference>
<proteinExistence type="predicted"/>
<organism evidence="3 4">
    <name type="scientific">Streptomyces mesophilus</name>
    <dbReference type="NCBI Taxonomy" id="1775132"/>
    <lineage>
        <taxon>Bacteria</taxon>
        <taxon>Bacillati</taxon>
        <taxon>Actinomycetota</taxon>
        <taxon>Actinomycetes</taxon>
        <taxon>Kitasatosporales</taxon>
        <taxon>Streptomycetaceae</taxon>
        <taxon>Streptomyces</taxon>
    </lineage>
</organism>
<evidence type="ECO:0000313" key="3">
    <source>
        <dbReference type="EMBL" id="NGO77250.1"/>
    </source>
</evidence>
<dbReference type="Proteomes" id="UP000481109">
    <property type="component" value="Unassembled WGS sequence"/>
</dbReference>
<protein>
    <submittedName>
        <fullName evidence="3">Uncharacterized protein</fullName>
    </submittedName>
</protein>
<gene>
    <name evidence="3" type="ORF">G6045_16520</name>
</gene>
<feature type="region of interest" description="Disordered" evidence="1">
    <location>
        <begin position="62"/>
        <end position="101"/>
    </location>
</feature>
<keyword evidence="2" id="KW-0472">Membrane</keyword>
<keyword evidence="4" id="KW-1185">Reference proteome</keyword>
<accession>A0A6G4XK88</accession>
<name>A0A6G4XK88_9ACTN</name>
<sequence>MEERLRELLTERTGAIRPDEAPVDDIVRRGRNGRRLRVAVTASALAVAVAVPVGAYAVGPGSGDDAPAAKRPSPTKVAAPPARTTPEPTPPGPQPPASSGQLVDGITFEEAADGLEKCLGRHEEGERASTEESMTTDLGKPEDYRILLAHRKTGDDNAPDDGIWVVATTEQPVPRPNRVICGIKGDEVTAINSGAGPLLPEEGPVYSDLNGGKLYKQNIFTSDGWRLPFRWGNIGQVTSEVDRVTVTYGGETVEAAVDHGWFAATGVVEEQPATAPRIKGYDAKGKQIYDSAQDKNYEPGLPKG</sequence>
<keyword evidence="2" id="KW-1133">Transmembrane helix</keyword>
<feature type="transmembrane region" description="Helical" evidence="2">
    <location>
        <begin position="38"/>
        <end position="58"/>
    </location>
</feature>
<evidence type="ECO:0000256" key="1">
    <source>
        <dbReference type="SAM" id="MobiDB-lite"/>
    </source>
</evidence>
<comment type="caution">
    <text evidence="3">The sequence shown here is derived from an EMBL/GenBank/DDBJ whole genome shotgun (WGS) entry which is preliminary data.</text>
</comment>
<dbReference type="EMBL" id="JAAKZW010000059">
    <property type="protein sequence ID" value="NGO77250.1"/>
    <property type="molecule type" value="Genomic_DNA"/>
</dbReference>
<dbReference type="AlphaFoldDB" id="A0A6G4XK88"/>
<evidence type="ECO:0000313" key="4">
    <source>
        <dbReference type="Proteomes" id="UP000481109"/>
    </source>
</evidence>
<feature type="compositionally biased region" description="Pro residues" evidence="1">
    <location>
        <begin position="87"/>
        <end position="96"/>
    </location>
</feature>